<evidence type="ECO:0000256" key="9">
    <source>
        <dbReference type="ARBA" id="ARBA00039149"/>
    </source>
</evidence>
<gene>
    <name evidence="11" type="primary">queC_2</name>
    <name evidence="11" type="ORF">Pan265_23930</name>
</gene>
<dbReference type="Proteomes" id="UP000320386">
    <property type="component" value="Chromosome"/>
</dbReference>
<proteinExistence type="inferred from homology"/>
<keyword evidence="6" id="KW-0862">Zinc</keyword>
<keyword evidence="12" id="KW-1185">Reference proteome</keyword>
<dbReference type="GO" id="GO:0046872">
    <property type="term" value="F:metal ion binding"/>
    <property type="evidence" value="ECO:0007669"/>
    <property type="project" value="UniProtKB-KW"/>
</dbReference>
<sequence length="216" mass="23032">MERAHTIVLCGGGVASLVAATLAQNDAQTATLRMTLLHADDGRENVGLRARHAKVQAQDLASARVHRIEMRHLLERSAALDPNRVPPESLLAPQLLIAAMSHALSYGADRVIWPVSGRGDAEASIAVTNTVLMIDGLARSYTKSPPAIETPLSDLKPEQVVRLGEQLGVDWTHAWSCLRKGRVPCGACQGCARRKASFEAAGLRDPLLAADAVLAV</sequence>
<evidence type="ECO:0000256" key="5">
    <source>
        <dbReference type="ARBA" id="ARBA00022785"/>
    </source>
</evidence>
<keyword evidence="2 11" id="KW-0436">Ligase</keyword>
<evidence type="ECO:0000256" key="6">
    <source>
        <dbReference type="ARBA" id="ARBA00022833"/>
    </source>
</evidence>
<organism evidence="11 12">
    <name type="scientific">Mucisphaera calidilacus</name>
    <dbReference type="NCBI Taxonomy" id="2527982"/>
    <lineage>
        <taxon>Bacteria</taxon>
        <taxon>Pseudomonadati</taxon>
        <taxon>Planctomycetota</taxon>
        <taxon>Phycisphaerae</taxon>
        <taxon>Phycisphaerales</taxon>
        <taxon>Phycisphaeraceae</taxon>
        <taxon>Mucisphaera</taxon>
    </lineage>
</organism>
<keyword evidence="7" id="KW-0067">ATP-binding</keyword>
<keyword evidence="5" id="KW-0671">Queuosine biosynthesis</keyword>
<keyword evidence="3" id="KW-0479">Metal-binding</keyword>
<evidence type="ECO:0000256" key="1">
    <source>
        <dbReference type="ARBA" id="ARBA00005061"/>
    </source>
</evidence>
<comment type="pathway">
    <text evidence="1">Purine metabolism; 7-cyano-7-deazaguanine biosynthesis.</text>
</comment>
<evidence type="ECO:0000256" key="8">
    <source>
        <dbReference type="ARBA" id="ARBA00037993"/>
    </source>
</evidence>
<dbReference type="InterPro" id="IPR018317">
    <property type="entry name" value="QueC"/>
</dbReference>
<evidence type="ECO:0000256" key="4">
    <source>
        <dbReference type="ARBA" id="ARBA00022741"/>
    </source>
</evidence>
<dbReference type="OrthoDB" id="9789567at2"/>
<evidence type="ECO:0000256" key="3">
    <source>
        <dbReference type="ARBA" id="ARBA00022723"/>
    </source>
</evidence>
<protein>
    <recommendedName>
        <fullName evidence="9">7-cyano-7-deazaguanine synthase</fullName>
        <ecNumber evidence="9">6.3.4.20</ecNumber>
    </recommendedName>
</protein>
<dbReference type="Gene3D" id="3.40.50.620">
    <property type="entry name" value="HUPs"/>
    <property type="match status" value="1"/>
</dbReference>
<dbReference type="PANTHER" id="PTHR42914">
    <property type="entry name" value="7-CYANO-7-DEAZAGUANINE SYNTHASE"/>
    <property type="match status" value="1"/>
</dbReference>
<dbReference type="InterPro" id="IPR014729">
    <property type="entry name" value="Rossmann-like_a/b/a_fold"/>
</dbReference>
<dbReference type="RefSeq" id="WP_145446700.1">
    <property type="nucleotide sequence ID" value="NZ_CP036280.1"/>
</dbReference>
<evidence type="ECO:0000256" key="2">
    <source>
        <dbReference type="ARBA" id="ARBA00022598"/>
    </source>
</evidence>
<evidence type="ECO:0000256" key="10">
    <source>
        <dbReference type="ARBA" id="ARBA00047890"/>
    </source>
</evidence>
<dbReference type="GO" id="GO:0008616">
    <property type="term" value="P:tRNA queuosine(34) biosynthetic process"/>
    <property type="evidence" value="ECO:0007669"/>
    <property type="project" value="UniProtKB-KW"/>
</dbReference>
<dbReference type="EMBL" id="CP036280">
    <property type="protein sequence ID" value="QDU72524.1"/>
    <property type="molecule type" value="Genomic_DNA"/>
</dbReference>
<comment type="catalytic activity">
    <reaction evidence="10">
        <text>7-carboxy-7-carbaguanine + NH4(+) + 2 ATP = 7-cyano-7-carbaguanine + 2 AMP + 2 diphosphate + 2 H(+)</text>
        <dbReference type="Rhea" id="RHEA:27982"/>
        <dbReference type="ChEBI" id="CHEBI:15378"/>
        <dbReference type="ChEBI" id="CHEBI:28938"/>
        <dbReference type="ChEBI" id="CHEBI:30616"/>
        <dbReference type="ChEBI" id="CHEBI:33019"/>
        <dbReference type="ChEBI" id="CHEBI:45075"/>
        <dbReference type="ChEBI" id="CHEBI:61036"/>
        <dbReference type="ChEBI" id="CHEBI:456215"/>
        <dbReference type="EC" id="6.3.4.20"/>
    </reaction>
</comment>
<name>A0A518BZX5_9BACT</name>
<dbReference type="KEGG" id="mcad:Pan265_23930"/>
<evidence type="ECO:0000256" key="7">
    <source>
        <dbReference type="ARBA" id="ARBA00022840"/>
    </source>
</evidence>
<dbReference type="PANTHER" id="PTHR42914:SF1">
    <property type="entry name" value="7-CYANO-7-DEAZAGUANINE SYNTHASE"/>
    <property type="match status" value="1"/>
</dbReference>
<keyword evidence="4" id="KW-0547">Nucleotide-binding</keyword>
<accession>A0A518BZX5</accession>
<reference evidence="11 12" key="1">
    <citation type="submission" date="2019-02" db="EMBL/GenBank/DDBJ databases">
        <title>Deep-cultivation of Planctomycetes and their phenomic and genomic characterization uncovers novel biology.</title>
        <authorList>
            <person name="Wiegand S."/>
            <person name="Jogler M."/>
            <person name="Boedeker C."/>
            <person name="Pinto D."/>
            <person name="Vollmers J."/>
            <person name="Rivas-Marin E."/>
            <person name="Kohn T."/>
            <person name="Peeters S.H."/>
            <person name="Heuer A."/>
            <person name="Rast P."/>
            <person name="Oberbeckmann S."/>
            <person name="Bunk B."/>
            <person name="Jeske O."/>
            <person name="Meyerdierks A."/>
            <person name="Storesund J.E."/>
            <person name="Kallscheuer N."/>
            <person name="Luecker S."/>
            <person name="Lage O.M."/>
            <person name="Pohl T."/>
            <person name="Merkel B.J."/>
            <person name="Hornburger P."/>
            <person name="Mueller R.-W."/>
            <person name="Bruemmer F."/>
            <person name="Labrenz M."/>
            <person name="Spormann A.M."/>
            <person name="Op den Camp H."/>
            <person name="Overmann J."/>
            <person name="Amann R."/>
            <person name="Jetten M.S.M."/>
            <person name="Mascher T."/>
            <person name="Medema M.H."/>
            <person name="Devos D.P."/>
            <person name="Kaster A.-K."/>
            <person name="Ovreas L."/>
            <person name="Rohde M."/>
            <person name="Galperin M.Y."/>
            <person name="Jogler C."/>
        </authorList>
    </citation>
    <scope>NUCLEOTIDE SEQUENCE [LARGE SCALE GENOMIC DNA]</scope>
    <source>
        <strain evidence="11 12">Pan265</strain>
    </source>
</reference>
<dbReference type="AlphaFoldDB" id="A0A518BZX5"/>
<evidence type="ECO:0000313" key="12">
    <source>
        <dbReference type="Proteomes" id="UP000320386"/>
    </source>
</evidence>
<comment type="similarity">
    <text evidence="8">Belongs to the QueC family.</text>
</comment>
<dbReference type="EC" id="6.3.4.20" evidence="9"/>
<dbReference type="SUPFAM" id="SSF52402">
    <property type="entry name" value="Adenine nucleotide alpha hydrolases-like"/>
    <property type="match status" value="1"/>
</dbReference>
<dbReference type="GO" id="GO:0005524">
    <property type="term" value="F:ATP binding"/>
    <property type="evidence" value="ECO:0007669"/>
    <property type="project" value="UniProtKB-KW"/>
</dbReference>
<dbReference type="Pfam" id="PF06508">
    <property type="entry name" value="QueC"/>
    <property type="match status" value="1"/>
</dbReference>
<dbReference type="GO" id="GO:0016874">
    <property type="term" value="F:ligase activity"/>
    <property type="evidence" value="ECO:0007669"/>
    <property type="project" value="UniProtKB-KW"/>
</dbReference>
<evidence type="ECO:0000313" key="11">
    <source>
        <dbReference type="EMBL" id="QDU72524.1"/>
    </source>
</evidence>